<dbReference type="Proteomes" id="UP000036367">
    <property type="component" value="Unassembled WGS sequence"/>
</dbReference>
<dbReference type="EMBL" id="LECT01000023">
    <property type="protein sequence ID" value="KLU05150.1"/>
    <property type="molecule type" value="Genomic_DNA"/>
</dbReference>
<evidence type="ECO:0000313" key="2">
    <source>
        <dbReference type="Proteomes" id="UP000036367"/>
    </source>
</evidence>
<proteinExistence type="predicted"/>
<reference evidence="1" key="1">
    <citation type="submission" date="2015-05" db="EMBL/GenBank/DDBJ databases">
        <title>Permanent draft genome of Rhodopirellula islandicus K833.</title>
        <authorList>
            <person name="Kizina J."/>
            <person name="Richter M."/>
            <person name="Glockner F.O."/>
            <person name="Harder J."/>
        </authorList>
    </citation>
    <scope>NUCLEOTIDE SEQUENCE [LARGE SCALE GENOMIC DNA]</scope>
    <source>
        <strain evidence="1">K833</strain>
    </source>
</reference>
<comment type="caution">
    <text evidence="1">The sequence shown here is derived from an EMBL/GenBank/DDBJ whole genome shotgun (WGS) entry which is preliminary data.</text>
</comment>
<protein>
    <submittedName>
        <fullName evidence="1">Uncharacterized protein</fullName>
    </submittedName>
</protein>
<keyword evidence="2" id="KW-1185">Reference proteome</keyword>
<name>A0A0J1BF43_RHOIS</name>
<evidence type="ECO:0000313" key="1">
    <source>
        <dbReference type="EMBL" id="KLU05150.1"/>
    </source>
</evidence>
<gene>
    <name evidence="1" type="ORF">RISK_002912</name>
</gene>
<accession>A0A0J1BF43</accession>
<dbReference type="AlphaFoldDB" id="A0A0J1BF43"/>
<organism evidence="1 2">
    <name type="scientific">Rhodopirellula islandica</name>
    <dbReference type="NCBI Taxonomy" id="595434"/>
    <lineage>
        <taxon>Bacteria</taxon>
        <taxon>Pseudomonadati</taxon>
        <taxon>Planctomycetota</taxon>
        <taxon>Planctomycetia</taxon>
        <taxon>Pirellulales</taxon>
        <taxon>Pirellulaceae</taxon>
        <taxon>Rhodopirellula</taxon>
    </lineage>
</organism>
<sequence>MRAGAESSSCLARSWAKLDAEAVSRGDAEELVVSDASSVRTQIFA</sequence>
<dbReference type="PATRIC" id="fig|595434.4.peg.2777"/>